<evidence type="ECO:0000313" key="3">
    <source>
        <dbReference type="EMBL" id="KAG0297556.1"/>
    </source>
</evidence>
<dbReference type="SUPFAM" id="SSF52833">
    <property type="entry name" value="Thioredoxin-like"/>
    <property type="match status" value="1"/>
</dbReference>
<sequence length="272" mass="31233">MSTPTANKPKHALHTQESSTEISKLLAETNNNDIHFTLTYFELASVGSTARELLEYAGVNHTKNNVTRKEWKEGKVLSGFSYLPILTVRLPNQLELHFSESIAIDTFLAERFGLLGDNIWEANLIRMFYLNMTYLRERTFTVAFANPMEQRIKNRAWLLDNVLKKFLQDHEHHLMENGSNGHYVGNKVTLADIHLWNIVHFFGTVPWGQMAIDEFKRHSLVWKVKETVDSLPQLAKWRTSEEFKATERNSIEDYSDTGLDGEDAIAPLAVVL</sequence>
<dbReference type="InterPro" id="IPR004046">
    <property type="entry name" value="GST_C"/>
</dbReference>
<evidence type="ECO:0000259" key="2">
    <source>
        <dbReference type="PROSITE" id="PS50405"/>
    </source>
</evidence>
<dbReference type="Pfam" id="PF14497">
    <property type="entry name" value="GST_C_3"/>
    <property type="match status" value="1"/>
</dbReference>
<dbReference type="SUPFAM" id="SSF47616">
    <property type="entry name" value="GST C-terminal domain-like"/>
    <property type="match status" value="1"/>
</dbReference>
<dbReference type="InterPro" id="IPR004045">
    <property type="entry name" value="Glutathione_S-Trfase_N"/>
</dbReference>
<dbReference type="Gene3D" id="3.40.30.10">
    <property type="entry name" value="Glutaredoxin"/>
    <property type="match status" value="1"/>
</dbReference>
<dbReference type="Gene3D" id="1.20.1050.10">
    <property type="match status" value="1"/>
</dbReference>
<name>A0ABQ7KG74_9FUNG</name>
<gene>
    <name evidence="3" type="primary">GSTS1_5</name>
    <name evidence="3" type="ORF">BGZ96_005864</name>
</gene>
<reference evidence="3 4" key="1">
    <citation type="journal article" date="2020" name="Fungal Divers.">
        <title>Resolving the Mortierellaceae phylogeny through synthesis of multi-gene phylogenetics and phylogenomics.</title>
        <authorList>
            <person name="Vandepol N."/>
            <person name="Liber J."/>
            <person name="Desiro A."/>
            <person name="Na H."/>
            <person name="Kennedy M."/>
            <person name="Barry K."/>
            <person name="Grigoriev I.V."/>
            <person name="Miller A.N."/>
            <person name="O'Donnell K."/>
            <person name="Stajich J.E."/>
            <person name="Bonito G."/>
        </authorList>
    </citation>
    <scope>NUCLEOTIDE SEQUENCE [LARGE SCALE GENOMIC DNA]</scope>
    <source>
        <strain evidence="3 4">AD045</strain>
    </source>
</reference>
<evidence type="ECO:0000313" key="4">
    <source>
        <dbReference type="Proteomes" id="UP001194696"/>
    </source>
</evidence>
<accession>A0ABQ7KG74</accession>
<protein>
    <submittedName>
        <fullName evidence="3">Glutathione S-transferase S1</fullName>
    </submittedName>
</protein>
<dbReference type="EMBL" id="JAAAIM010000028">
    <property type="protein sequence ID" value="KAG0297556.1"/>
    <property type="molecule type" value="Genomic_DNA"/>
</dbReference>
<dbReference type="PANTHER" id="PTHR11571">
    <property type="entry name" value="GLUTATHIONE S-TRANSFERASE"/>
    <property type="match status" value="1"/>
</dbReference>
<dbReference type="InterPro" id="IPR050213">
    <property type="entry name" value="GST_superfamily"/>
</dbReference>
<organism evidence="3 4">
    <name type="scientific">Linnemannia gamsii</name>
    <dbReference type="NCBI Taxonomy" id="64522"/>
    <lineage>
        <taxon>Eukaryota</taxon>
        <taxon>Fungi</taxon>
        <taxon>Fungi incertae sedis</taxon>
        <taxon>Mucoromycota</taxon>
        <taxon>Mortierellomycotina</taxon>
        <taxon>Mortierellomycetes</taxon>
        <taxon>Mortierellales</taxon>
        <taxon>Mortierellaceae</taxon>
        <taxon>Linnemannia</taxon>
    </lineage>
</organism>
<comment type="caution">
    <text evidence="3">The sequence shown here is derived from an EMBL/GenBank/DDBJ whole genome shotgun (WGS) entry which is preliminary data.</text>
</comment>
<feature type="domain" description="GST C-terminal" evidence="2">
    <location>
        <begin position="118"/>
        <end position="248"/>
    </location>
</feature>
<dbReference type="Proteomes" id="UP001194696">
    <property type="component" value="Unassembled WGS sequence"/>
</dbReference>
<keyword evidence="4" id="KW-1185">Reference proteome</keyword>
<dbReference type="InterPro" id="IPR036249">
    <property type="entry name" value="Thioredoxin-like_sf"/>
</dbReference>
<proteinExistence type="predicted"/>
<dbReference type="InterPro" id="IPR036282">
    <property type="entry name" value="Glutathione-S-Trfase_C_sf"/>
</dbReference>
<dbReference type="PROSITE" id="PS50405">
    <property type="entry name" value="GST_CTER"/>
    <property type="match status" value="1"/>
</dbReference>
<feature type="domain" description="GST N-terminal" evidence="1">
    <location>
        <begin position="34"/>
        <end position="116"/>
    </location>
</feature>
<dbReference type="PROSITE" id="PS50404">
    <property type="entry name" value="GST_NTER"/>
    <property type="match status" value="1"/>
</dbReference>
<dbReference type="InterPro" id="IPR010987">
    <property type="entry name" value="Glutathione-S-Trfase_C-like"/>
</dbReference>
<dbReference type="PANTHER" id="PTHR11571:SF150">
    <property type="entry name" value="GLUTATHIONE S-TRANSFERASE"/>
    <property type="match status" value="1"/>
</dbReference>
<evidence type="ECO:0000259" key="1">
    <source>
        <dbReference type="PROSITE" id="PS50404"/>
    </source>
</evidence>